<dbReference type="OrthoDB" id="9804734at2"/>
<dbReference type="KEGG" id="ruj:E5Z56_06395"/>
<dbReference type="PANTHER" id="PTHR11496:SF102">
    <property type="entry name" value="ALCOHOL DEHYDROGENASE 4"/>
    <property type="match status" value="1"/>
</dbReference>
<evidence type="ECO:0000259" key="4">
    <source>
        <dbReference type="Pfam" id="PF25137"/>
    </source>
</evidence>
<dbReference type="PANTHER" id="PTHR11496">
    <property type="entry name" value="ALCOHOL DEHYDROGENASE"/>
    <property type="match status" value="1"/>
</dbReference>
<dbReference type="Gene3D" id="1.20.1090.10">
    <property type="entry name" value="Dehydroquinate synthase-like - alpha domain"/>
    <property type="match status" value="1"/>
</dbReference>
<dbReference type="Proteomes" id="UP000301475">
    <property type="component" value="Chromosome"/>
</dbReference>
<dbReference type="Pfam" id="PF00465">
    <property type="entry name" value="Fe-ADH"/>
    <property type="match status" value="1"/>
</dbReference>
<evidence type="ECO:0000313" key="6">
    <source>
        <dbReference type="Proteomes" id="UP000301475"/>
    </source>
</evidence>
<evidence type="ECO:0000259" key="3">
    <source>
        <dbReference type="Pfam" id="PF00465"/>
    </source>
</evidence>
<dbReference type="RefSeq" id="WP_138157082.1">
    <property type="nucleotide sequence ID" value="NZ_CP039381.1"/>
</dbReference>
<proteinExistence type="inferred from homology"/>
<dbReference type="Pfam" id="PF25137">
    <property type="entry name" value="ADH_Fe_C"/>
    <property type="match status" value="1"/>
</dbReference>
<dbReference type="AlphaFoldDB" id="A0A4P8XX19"/>
<sequence length="384" mass="41840">MGYRFVAPNEMFTGENALQLAKESIKNYGKKAFVITGPNVNKIGIAKEVTNVLDEVGIKYRVFDKITGEPTDEMIDLAVEEFKEENDFDFLLAVGGGSPIDSMKAINAVLSLNKNIDNCSGEEIGKVKYPMIAIPTTAGTGSEATKFTIITDTKNNVKMLLKGDSLVPNMAIVEPKFTYTSGQNVTAFTALDAFCHASEAYTSRKSQPLTESLSVSAVKNIFQYLPIAYENGNDKVAREKLSVASLQGGLCINNSSVTLIHGMSRPIGALFHIPHGLSNAMLLPHCFEFAIDGAYEKFGKLAKECMIADKGDSDIIASEKFVAKVKELCAICNIPTLKEYGVDKAEFEKYIDKMATDALESGSPQNTIKECTKENIVAIYNGLW</sequence>
<evidence type="ECO:0000313" key="5">
    <source>
        <dbReference type="EMBL" id="QCT07014.1"/>
    </source>
</evidence>
<dbReference type="FunFam" id="1.20.1090.10:FF:000001">
    <property type="entry name" value="Aldehyde-alcohol dehydrogenase"/>
    <property type="match status" value="1"/>
</dbReference>
<keyword evidence="2" id="KW-0560">Oxidoreductase</keyword>
<dbReference type="FunFam" id="3.40.50.1970:FF:000003">
    <property type="entry name" value="Alcohol dehydrogenase, iron-containing"/>
    <property type="match status" value="1"/>
</dbReference>
<dbReference type="SUPFAM" id="SSF56796">
    <property type="entry name" value="Dehydroquinate synthase-like"/>
    <property type="match status" value="1"/>
</dbReference>
<dbReference type="EMBL" id="CP039381">
    <property type="protein sequence ID" value="QCT07014.1"/>
    <property type="molecule type" value="Genomic_DNA"/>
</dbReference>
<protein>
    <submittedName>
        <fullName evidence="5">Iron-containing alcohol dehydrogenase</fullName>
    </submittedName>
</protein>
<keyword evidence="6" id="KW-1185">Reference proteome</keyword>
<dbReference type="GO" id="GO:0046872">
    <property type="term" value="F:metal ion binding"/>
    <property type="evidence" value="ECO:0007669"/>
    <property type="project" value="InterPro"/>
</dbReference>
<dbReference type="InterPro" id="IPR039697">
    <property type="entry name" value="Alcohol_dehydrogenase_Fe"/>
</dbReference>
<organism evidence="5 6">
    <name type="scientific">Ruminococcus bovis</name>
    <dbReference type="NCBI Taxonomy" id="2564099"/>
    <lineage>
        <taxon>Bacteria</taxon>
        <taxon>Bacillati</taxon>
        <taxon>Bacillota</taxon>
        <taxon>Clostridia</taxon>
        <taxon>Eubacteriales</taxon>
        <taxon>Oscillospiraceae</taxon>
        <taxon>Ruminococcus</taxon>
    </lineage>
</organism>
<dbReference type="GO" id="GO:0004022">
    <property type="term" value="F:alcohol dehydrogenase (NAD+) activity"/>
    <property type="evidence" value="ECO:0007669"/>
    <property type="project" value="UniProtKB-ARBA"/>
</dbReference>
<dbReference type="Gene3D" id="3.40.50.1970">
    <property type="match status" value="1"/>
</dbReference>
<evidence type="ECO:0000256" key="1">
    <source>
        <dbReference type="ARBA" id="ARBA00007358"/>
    </source>
</evidence>
<dbReference type="CDD" id="cd08194">
    <property type="entry name" value="Fe-ADH-like"/>
    <property type="match status" value="1"/>
</dbReference>
<feature type="domain" description="Alcohol dehydrogenase iron-type/glycerol dehydrogenase GldA" evidence="3">
    <location>
        <begin position="8"/>
        <end position="175"/>
    </location>
</feature>
<feature type="domain" description="Fe-containing alcohol dehydrogenase-like C-terminal" evidence="4">
    <location>
        <begin position="186"/>
        <end position="381"/>
    </location>
</feature>
<dbReference type="InterPro" id="IPR001670">
    <property type="entry name" value="ADH_Fe/GldA"/>
</dbReference>
<reference evidence="5 6" key="1">
    <citation type="submission" date="2019-04" db="EMBL/GenBank/DDBJ databases">
        <authorList>
            <person name="Embree M."/>
            <person name="Gaffney J.R."/>
        </authorList>
    </citation>
    <scope>NUCLEOTIDE SEQUENCE [LARGE SCALE GENOMIC DNA]</scope>
    <source>
        <strain evidence="5 6">JE7A12</strain>
    </source>
</reference>
<accession>A0A4P8XX19</accession>
<evidence type="ECO:0000256" key="2">
    <source>
        <dbReference type="ARBA" id="ARBA00023002"/>
    </source>
</evidence>
<dbReference type="InterPro" id="IPR056798">
    <property type="entry name" value="ADH_Fe_C"/>
</dbReference>
<comment type="similarity">
    <text evidence="1">Belongs to the iron-containing alcohol dehydrogenase family.</text>
</comment>
<name>A0A4P8XX19_9FIRM</name>
<gene>
    <name evidence="5" type="ORF">E5Z56_06395</name>
</gene>